<evidence type="ECO:0000259" key="8">
    <source>
        <dbReference type="PROSITE" id="PS50202"/>
    </source>
</evidence>
<name>A0A1D2MJE7_ORCCI</name>
<evidence type="ECO:0000256" key="3">
    <source>
        <dbReference type="ARBA" id="ARBA00022692"/>
    </source>
</evidence>
<comment type="caution">
    <text evidence="9">The sequence shown here is derived from an EMBL/GenBank/DDBJ whole genome shotgun (WGS) entry which is preliminary data.</text>
</comment>
<evidence type="ECO:0000313" key="9">
    <source>
        <dbReference type="EMBL" id="ODM93052.1"/>
    </source>
</evidence>
<dbReference type="OrthoDB" id="75724at2759"/>
<comment type="similarity">
    <text evidence="2">Belongs to the VAMP-associated protein (VAP) (TC 9.B.17) family.</text>
</comment>
<dbReference type="InterPro" id="IPR016763">
    <property type="entry name" value="VAP"/>
</dbReference>
<evidence type="ECO:0000256" key="2">
    <source>
        <dbReference type="ARBA" id="ARBA00008932"/>
    </source>
</evidence>
<dbReference type="GO" id="GO:0090158">
    <property type="term" value="P:endoplasmic reticulum membrane organization"/>
    <property type="evidence" value="ECO:0007669"/>
    <property type="project" value="TreeGrafter"/>
</dbReference>
<dbReference type="EMBL" id="LJIJ01001089">
    <property type="protein sequence ID" value="ODM93052.1"/>
    <property type="molecule type" value="Genomic_DNA"/>
</dbReference>
<dbReference type="PANTHER" id="PTHR10809:SF6">
    <property type="entry name" value="AT11025P-RELATED"/>
    <property type="match status" value="1"/>
</dbReference>
<evidence type="ECO:0000313" key="10">
    <source>
        <dbReference type="Proteomes" id="UP000094527"/>
    </source>
</evidence>
<keyword evidence="10" id="KW-1185">Reference proteome</keyword>
<evidence type="ECO:0000256" key="7">
    <source>
        <dbReference type="SAM" id="Phobius"/>
    </source>
</evidence>
<dbReference type="STRING" id="48709.A0A1D2MJE7"/>
<reference evidence="9 10" key="1">
    <citation type="journal article" date="2016" name="Genome Biol. Evol.">
        <title>Gene Family Evolution Reflects Adaptation to Soil Environmental Stressors in the Genome of the Collembolan Orchesella cincta.</title>
        <authorList>
            <person name="Faddeeva-Vakhrusheva A."/>
            <person name="Derks M.F."/>
            <person name="Anvar S.Y."/>
            <person name="Agamennone V."/>
            <person name="Suring W."/>
            <person name="Smit S."/>
            <person name="van Straalen N.M."/>
            <person name="Roelofs D."/>
        </authorList>
    </citation>
    <scope>NUCLEOTIDE SEQUENCE [LARGE SCALE GENOMIC DNA]</scope>
    <source>
        <tissue evidence="9">Mixed pool</tissue>
    </source>
</reference>
<comment type="subcellular location">
    <subcellularLocation>
        <location evidence="1">Membrane</location>
        <topology evidence="1">Single-pass type IV membrane protein</topology>
    </subcellularLocation>
</comment>
<dbReference type="SUPFAM" id="SSF49354">
    <property type="entry name" value="PapD-like"/>
    <property type="match status" value="1"/>
</dbReference>
<feature type="transmembrane region" description="Helical" evidence="7">
    <location>
        <begin position="257"/>
        <end position="275"/>
    </location>
</feature>
<sequence length="302" mass="33206">MIEPTSDRMSRIVDDGNYDNGSPTTSHSSSPVRAAFQQGGTQAFVTLENEMLTDCDYNGNLPPLLEHCLAEVDERITFKPTENDEYSCRLHIQNIAQGSSSIVFKIKTTSPDRYRVRPTIAVIEPGATAKVPITTYPGVSASQIGRDRFQVQVCILPKDMVNEESCESMNSSNQSLHNSNLADLTSVFKKLINSPGTAIDTFKVAVGVEARAGDTAVGGPTVSMNEERMRKGLDDLEKKITDSVYNKVQPKVDRMMLMMYVIVAVLVVLLAMQWLNSRRSVVDCGQACPDFVPRSECSANNN</sequence>
<dbReference type="Proteomes" id="UP000094527">
    <property type="component" value="Unassembled WGS sequence"/>
</dbReference>
<dbReference type="InterPro" id="IPR013783">
    <property type="entry name" value="Ig-like_fold"/>
</dbReference>
<feature type="compositionally biased region" description="Polar residues" evidence="6">
    <location>
        <begin position="19"/>
        <end position="31"/>
    </location>
</feature>
<dbReference type="GO" id="GO:0061817">
    <property type="term" value="P:endoplasmic reticulum-plasma membrane tethering"/>
    <property type="evidence" value="ECO:0007669"/>
    <property type="project" value="TreeGrafter"/>
</dbReference>
<evidence type="ECO:0000256" key="6">
    <source>
        <dbReference type="SAM" id="MobiDB-lite"/>
    </source>
</evidence>
<evidence type="ECO:0000256" key="1">
    <source>
        <dbReference type="ARBA" id="ARBA00004211"/>
    </source>
</evidence>
<dbReference type="InterPro" id="IPR000535">
    <property type="entry name" value="MSP_dom"/>
</dbReference>
<keyword evidence="4 7" id="KW-1133">Transmembrane helix</keyword>
<dbReference type="PROSITE" id="PS50202">
    <property type="entry name" value="MSP"/>
    <property type="match status" value="1"/>
</dbReference>
<dbReference type="AlphaFoldDB" id="A0A1D2MJE7"/>
<keyword evidence="3 7" id="KW-0812">Transmembrane</keyword>
<proteinExistence type="inferred from homology"/>
<dbReference type="Pfam" id="PF00635">
    <property type="entry name" value="Motile_Sperm"/>
    <property type="match status" value="1"/>
</dbReference>
<accession>A0A1D2MJE7</accession>
<evidence type="ECO:0000256" key="4">
    <source>
        <dbReference type="ARBA" id="ARBA00022989"/>
    </source>
</evidence>
<organism evidence="9 10">
    <name type="scientific">Orchesella cincta</name>
    <name type="common">Springtail</name>
    <name type="synonym">Podura cincta</name>
    <dbReference type="NCBI Taxonomy" id="48709"/>
    <lineage>
        <taxon>Eukaryota</taxon>
        <taxon>Metazoa</taxon>
        <taxon>Ecdysozoa</taxon>
        <taxon>Arthropoda</taxon>
        <taxon>Hexapoda</taxon>
        <taxon>Collembola</taxon>
        <taxon>Entomobryomorpha</taxon>
        <taxon>Entomobryoidea</taxon>
        <taxon>Orchesellidae</taxon>
        <taxon>Orchesellinae</taxon>
        <taxon>Orchesella</taxon>
    </lineage>
</organism>
<dbReference type="GO" id="GO:0005789">
    <property type="term" value="C:endoplasmic reticulum membrane"/>
    <property type="evidence" value="ECO:0007669"/>
    <property type="project" value="InterPro"/>
</dbReference>
<feature type="region of interest" description="Disordered" evidence="6">
    <location>
        <begin position="1"/>
        <end position="34"/>
    </location>
</feature>
<dbReference type="PANTHER" id="PTHR10809">
    <property type="entry name" value="VESICLE-ASSOCIATED MEMBRANE PROTEIN-ASSOCIATED PROTEIN"/>
    <property type="match status" value="1"/>
</dbReference>
<feature type="domain" description="MSP" evidence="8">
    <location>
        <begin position="58"/>
        <end position="187"/>
    </location>
</feature>
<gene>
    <name evidence="9" type="ORF">Ocin01_13630</name>
</gene>
<evidence type="ECO:0000256" key="5">
    <source>
        <dbReference type="ARBA" id="ARBA00023136"/>
    </source>
</evidence>
<keyword evidence="5 7" id="KW-0472">Membrane</keyword>
<dbReference type="GO" id="GO:0005886">
    <property type="term" value="C:plasma membrane"/>
    <property type="evidence" value="ECO:0007669"/>
    <property type="project" value="TreeGrafter"/>
</dbReference>
<dbReference type="InterPro" id="IPR008962">
    <property type="entry name" value="PapD-like_sf"/>
</dbReference>
<dbReference type="Gene3D" id="2.60.40.10">
    <property type="entry name" value="Immunoglobulins"/>
    <property type="match status" value="1"/>
</dbReference>
<feature type="compositionally biased region" description="Basic and acidic residues" evidence="6">
    <location>
        <begin position="1"/>
        <end position="14"/>
    </location>
</feature>
<protein>
    <submittedName>
        <fullName evidence="9">Motile sperm domain-containing protein 2</fullName>
    </submittedName>
</protein>